<sequence>MWIVVIPLRVSEESNIWNFSALDLLLSNQFLIKNNNMKTTVLKWFTPIRYKPVLCVCKTTFGDKVDSN</sequence>
<organism evidence="1 2">
    <name type="scientific">Haladaptatus litoreus</name>
    <dbReference type="NCBI Taxonomy" id="553468"/>
    <lineage>
        <taxon>Archaea</taxon>
        <taxon>Methanobacteriati</taxon>
        <taxon>Methanobacteriota</taxon>
        <taxon>Stenosarchaea group</taxon>
        <taxon>Halobacteria</taxon>
        <taxon>Halobacteriales</taxon>
        <taxon>Haladaptataceae</taxon>
        <taxon>Haladaptatus</taxon>
    </lineage>
</organism>
<dbReference type="EMBL" id="FTNO01000004">
    <property type="protein sequence ID" value="SIR73499.1"/>
    <property type="molecule type" value="Genomic_DNA"/>
</dbReference>
<name>A0A1N7DCC5_9EURY</name>
<keyword evidence="2" id="KW-1185">Reference proteome</keyword>
<reference evidence="2" key="1">
    <citation type="submission" date="2017-01" db="EMBL/GenBank/DDBJ databases">
        <authorList>
            <person name="Varghese N."/>
            <person name="Submissions S."/>
        </authorList>
    </citation>
    <scope>NUCLEOTIDE SEQUENCE [LARGE SCALE GENOMIC DNA]</scope>
    <source>
        <strain evidence="2">CGMCC 1.7737</strain>
    </source>
</reference>
<accession>A0A1N7DCC5</accession>
<protein>
    <submittedName>
        <fullName evidence="1">Uncharacterized protein</fullName>
    </submittedName>
</protein>
<dbReference type="Proteomes" id="UP000186914">
    <property type="component" value="Unassembled WGS sequence"/>
</dbReference>
<evidence type="ECO:0000313" key="1">
    <source>
        <dbReference type="EMBL" id="SIR73499.1"/>
    </source>
</evidence>
<evidence type="ECO:0000313" key="2">
    <source>
        <dbReference type="Proteomes" id="UP000186914"/>
    </source>
</evidence>
<gene>
    <name evidence="1" type="ORF">SAMN05421858_3509</name>
</gene>
<proteinExistence type="predicted"/>
<dbReference type="AlphaFoldDB" id="A0A1N7DCC5"/>